<reference evidence="1 2" key="1">
    <citation type="journal article" date="2014" name="BMC Genomics">
        <title>Comparative genome sequencing reveals chemotype-specific gene clusters in the toxigenic black mold Stachybotrys.</title>
        <authorList>
            <person name="Semeiks J."/>
            <person name="Borek D."/>
            <person name="Otwinowski Z."/>
            <person name="Grishin N.V."/>
        </authorList>
    </citation>
    <scope>NUCLEOTIDE SEQUENCE [LARGE SCALE GENOMIC DNA]</scope>
    <source>
        <strain evidence="2">CBS 109288 / IBT 7711</strain>
    </source>
</reference>
<sequence length="191" mass="21732">MGLFPVVDDAVKRAVREAFGDHKGKVHTVFVDVWWHMEKWILDSEATLVDFPVFAGVDSVSSWTGNCWDFVKRSWRPLGRDSLVDVRCHLRICIEDDLEDGGQPKRLGTGLLLLKKMKTTNLPGSPIAVHDGNDNATTASMLVDVSIFHHEVRTAVRFQVNHFCRAFLYSDALFEIRQETAWPKQPFSTFD</sequence>
<name>A0A084B7F6_STACB</name>
<evidence type="ECO:0000313" key="1">
    <source>
        <dbReference type="EMBL" id="KEY73485.1"/>
    </source>
</evidence>
<accession>A0A084B7F6</accession>
<dbReference type="EMBL" id="KL647836">
    <property type="protein sequence ID" value="KEY73485.1"/>
    <property type="molecule type" value="Genomic_DNA"/>
</dbReference>
<proteinExistence type="predicted"/>
<organism evidence="1 2">
    <name type="scientific">Stachybotrys chartarum (strain CBS 109288 / IBT 7711)</name>
    <name type="common">Toxic black mold</name>
    <name type="synonym">Stilbospora chartarum</name>
    <dbReference type="NCBI Taxonomy" id="1280523"/>
    <lineage>
        <taxon>Eukaryota</taxon>
        <taxon>Fungi</taxon>
        <taxon>Dikarya</taxon>
        <taxon>Ascomycota</taxon>
        <taxon>Pezizomycotina</taxon>
        <taxon>Sordariomycetes</taxon>
        <taxon>Hypocreomycetidae</taxon>
        <taxon>Hypocreales</taxon>
        <taxon>Stachybotryaceae</taxon>
        <taxon>Stachybotrys</taxon>
    </lineage>
</organism>
<gene>
    <name evidence="1" type="ORF">S7711_11158</name>
</gene>
<dbReference type="HOGENOM" id="CLU_1422276_0_0_1"/>
<evidence type="ECO:0000313" key="2">
    <source>
        <dbReference type="Proteomes" id="UP000028045"/>
    </source>
</evidence>
<keyword evidence="2" id="KW-1185">Reference proteome</keyword>
<dbReference type="AlphaFoldDB" id="A0A084B7F6"/>
<dbReference type="Proteomes" id="UP000028045">
    <property type="component" value="Unassembled WGS sequence"/>
</dbReference>
<protein>
    <submittedName>
        <fullName evidence="1">Uncharacterized protein</fullName>
    </submittedName>
</protein>